<dbReference type="Proteomes" id="UP000000593">
    <property type="component" value="Chromosome 1"/>
</dbReference>
<evidence type="ECO:0000259" key="1">
    <source>
        <dbReference type="PROSITE" id="PS01124"/>
    </source>
</evidence>
<feature type="domain" description="HTH araC/xylS-type" evidence="1">
    <location>
        <begin position="27"/>
        <end position="95"/>
    </location>
</feature>
<reference evidence="3" key="1">
    <citation type="journal article" date="2005" name="Science">
        <title>Life at depth: Photobacterium profundum genome sequence and expression analysis.</title>
        <authorList>
            <person name="Vezzi A."/>
            <person name="Campanaro S."/>
            <person name="D'Angelo M."/>
            <person name="Simonato F."/>
            <person name="Vitulo N."/>
            <person name="Lauro F.M."/>
            <person name="Cestaro A."/>
            <person name="Malacrida G."/>
            <person name="Simionati B."/>
            <person name="Cannata N."/>
            <person name="Romualdi C."/>
            <person name="Bartlett D.H."/>
            <person name="Valle G."/>
        </authorList>
    </citation>
    <scope>NUCLEOTIDE SEQUENCE [LARGE SCALE GENOMIC DNA]</scope>
    <source>
        <strain evidence="3">ATCC BAA-1253 / SS9</strain>
    </source>
</reference>
<dbReference type="InterPro" id="IPR018060">
    <property type="entry name" value="HTH_AraC"/>
</dbReference>
<name>Q6LUX9_PHOPR</name>
<evidence type="ECO:0000313" key="2">
    <source>
        <dbReference type="EMBL" id="CAG18896.1"/>
    </source>
</evidence>
<dbReference type="KEGG" id="ppr:PBPRA0465"/>
<dbReference type="Gene3D" id="1.10.10.60">
    <property type="entry name" value="Homeodomain-like"/>
    <property type="match status" value="1"/>
</dbReference>
<dbReference type="AlphaFoldDB" id="Q6LUX9"/>
<dbReference type="GO" id="GO:0043565">
    <property type="term" value="F:sequence-specific DNA binding"/>
    <property type="evidence" value="ECO:0007669"/>
    <property type="project" value="InterPro"/>
</dbReference>
<protein>
    <recommendedName>
        <fullName evidence="1">HTH araC/xylS-type domain-containing protein</fullName>
    </recommendedName>
</protein>
<dbReference type="PROSITE" id="PS01124">
    <property type="entry name" value="HTH_ARAC_FAMILY_2"/>
    <property type="match status" value="1"/>
</dbReference>
<dbReference type="RefSeq" id="WP_011217252.1">
    <property type="nucleotide sequence ID" value="NC_006370.1"/>
</dbReference>
<dbReference type="GO" id="GO:0003700">
    <property type="term" value="F:DNA-binding transcription factor activity"/>
    <property type="evidence" value="ECO:0007669"/>
    <property type="project" value="InterPro"/>
</dbReference>
<gene>
    <name evidence="2" type="primary">RB1454</name>
    <name evidence="2" type="ordered locus">PBPRA0465</name>
</gene>
<dbReference type="STRING" id="298386.PBPRA0465"/>
<accession>Q6LUX9</accession>
<sequence length="114" mass="13112">MRILVPPTQVFERQRTDFQAIKDTYVIQAMRFTRLNACKGIKVDQVLSYVGISRSNMEARFKEERGHSIHPEIHNSKLKRAGCLLKTTSLPIVEIHICVDTLPCNTCIPFLKRT</sequence>
<dbReference type="HOGENOM" id="CLU_2118803_0_0_6"/>
<dbReference type="eggNOG" id="COG4977">
    <property type="taxonomic scope" value="Bacteria"/>
</dbReference>
<evidence type="ECO:0000313" key="3">
    <source>
        <dbReference type="Proteomes" id="UP000000593"/>
    </source>
</evidence>
<keyword evidence="3" id="KW-1185">Reference proteome</keyword>
<organism evidence="2 3">
    <name type="scientific">Photobacterium profundum (strain SS9)</name>
    <dbReference type="NCBI Taxonomy" id="298386"/>
    <lineage>
        <taxon>Bacteria</taxon>
        <taxon>Pseudomonadati</taxon>
        <taxon>Pseudomonadota</taxon>
        <taxon>Gammaproteobacteria</taxon>
        <taxon>Vibrionales</taxon>
        <taxon>Vibrionaceae</taxon>
        <taxon>Photobacterium</taxon>
    </lineage>
</organism>
<proteinExistence type="predicted"/>
<dbReference type="EMBL" id="CR378664">
    <property type="protein sequence ID" value="CAG18896.1"/>
    <property type="molecule type" value="Genomic_DNA"/>
</dbReference>